<feature type="compositionally biased region" description="Low complexity" evidence="4">
    <location>
        <begin position="128"/>
        <end position="139"/>
    </location>
</feature>
<dbReference type="GO" id="GO:0003735">
    <property type="term" value="F:structural constituent of ribosome"/>
    <property type="evidence" value="ECO:0007669"/>
    <property type="project" value="InterPro"/>
</dbReference>
<sequence length="151" mass="16896">MAGTFHSHNHLLQLLLSCRKITAQVTNTTTSSIIAMASSSEQEFVAHYRSKLNRYPRSHQFWDAKVASRVGEKLGFRLKEIGVTGVEIDLREEFSRPVQYRMMVSPLFDSMKRAGVQVSGVEKLREVPSPSSLPSLSLSVDRACDDSPTIQ</sequence>
<evidence type="ECO:0000313" key="6">
    <source>
        <dbReference type="EMBL" id="KAK7261609.1"/>
    </source>
</evidence>
<gene>
    <name evidence="6" type="ORF">RIF29_27924</name>
</gene>
<organism evidence="6 7">
    <name type="scientific">Crotalaria pallida</name>
    <name type="common">Smooth rattlebox</name>
    <name type="synonym">Crotalaria striata</name>
    <dbReference type="NCBI Taxonomy" id="3830"/>
    <lineage>
        <taxon>Eukaryota</taxon>
        <taxon>Viridiplantae</taxon>
        <taxon>Streptophyta</taxon>
        <taxon>Embryophyta</taxon>
        <taxon>Tracheophyta</taxon>
        <taxon>Spermatophyta</taxon>
        <taxon>Magnoliopsida</taxon>
        <taxon>eudicotyledons</taxon>
        <taxon>Gunneridae</taxon>
        <taxon>Pentapetalae</taxon>
        <taxon>rosids</taxon>
        <taxon>fabids</taxon>
        <taxon>Fabales</taxon>
        <taxon>Fabaceae</taxon>
        <taxon>Papilionoideae</taxon>
        <taxon>50 kb inversion clade</taxon>
        <taxon>genistoids sensu lato</taxon>
        <taxon>core genistoids</taxon>
        <taxon>Crotalarieae</taxon>
        <taxon>Crotalaria</taxon>
    </lineage>
</organism>
<keyword evidence="5" id="KW-0732">Signal</keyword>
<proteinExistence type="inferred from homology"/>
<dbReference type="FunFam" id="3.30.420.100:FF:000010">
    <property type="entry name" value="F14B2.25/F14B2.25"/>
    <property type="match status" value="1"/>
</dbReference>
<evidence type="ECO:0000256" key="2">
    <source>
        <dbReference type="ARBA" id="ARBA00022980"/>
    </source>
</evidence>
<dbReference type="GO" id="GO:0008097">
    <property type="term" value="F:5S rRNA binding"/>
    <property type="evidence" value="ECO:0007669"/>
    <property type="project" value="TreeGrafter"/>
</dbReference>
<comment type="similarity">
    <text evidence="1">Belongs to the universal ribosomal protein uL18 family.</text>
</comment>
<dbReference type="Proteomes" id="UP001372338">
    <property type="component" value="Unassembled WGS sequence"/>
</dbReference>
<name>A0AAN9I1G9_CROPI</name>
<dbReference type="GO" id="GO:0006412">
    <property type="term" value="P:translation"/>
    <property type="evidence" value="ECO:0007669"/>
    <property type="project" value="InterPro"/>
</dbReference>
<accession>A0AAN9I1G9</accession>
<dbReference type="EMBL" id="JAYWIO010000005">
    <property type="protein sequence ID" value="KAK7261609.1"/>
    <property type="molecule type" value="Genomic_DNA"/>
</dbReference>
<dbReference type="PANTHER" id="PTHR12899:SF14">
    <property type="entry name" value="F14B2.25_F14B2.25"/>
    <property type="match status" value="1"/>
</dbReference>
<protein>
    <recommendedName>
        <fullName evidence="8">Ribosomal protein L18</fullName>
    </recommendedName>
</protein>
<dbReference type="GO" id="GO:1990904">
    <property type="term" value="C:ribonucleoprotein complex"/>
    <property type="evidence" value="ECO:0007669"/>
    <property type="project" value="UniProtKB-KW"/>
</dbReference>
<evidence type="ECO:0000313" key="7">
    <source>
        <dbReference type="Proteomes" id="UP001372338"/>
    </source>
</evidence>
<evidence type="ECO:0000256" key="4">
    <source>
        <dbReference type="SAM" id="MobiDB-lite"/>
    </source>
</evidence>
<evidence type="ECO:0008006" key="8">
    <source>
        <dbReference type="Google" id="ProtNLM"/>
    </source>
</evidence>
<feature type="signal peptide" evidence="5">
    <location>
        <begin position="1"/>
        <end position="23"/>
    </location>
</feature>
<dbReference type="SUPFAM" id="SSF53137">
    <property type="entry name" value="Translational machinery components"/>
    <property type="match status" value="1"/>
</dbReference>
<keyword evidence="3" id="KW-0687">Ribonucleoprotein</keyword>
<evidence type="ECO:0000256" key="1">
    <source>
        <dbReference type="ARBA" id="ARBA00007116"/>
    </source>
</evidence>
<evidence type="ECO:0000256" key="3">
    <source>
        <dbReference type="ARBA" id="ARBA00023274"/>
    </source>
</evidence>
<reference evidence="6 7" key="1">
    <citation type="submission" date="2024-01" db="EMBL/GenBank/DDBJ databases">
        <title>The genomes of 5 underutilized Papilionoideae crops provide insights into root nodulation and disease resistanc.</title>
        <authorList>
            <person name="Yuan L."/>
        </authorList>
    </citation>
    <scope>NUCLEOTIDE SEQUENCE [LARGE SCALE GENOMIC DNA]</scope>
    <source>
        <strain evidence="6">ZHUSHIDOU_FW_LH</strain>
        <tissue evidence="6">Leaf</tissue>
    </source>
</reference>
<feature type="chain" id="PRO_5042988703" description="Ribosomal protein L18" evidence="5">
    <location>
        <begin position="24"/>
        <end position="151"/>
    </location>
</feature>
<dbReference type="InterPro" id="IPR005484">
    <property type="entry name" value="Ribosomal_uL18_bac/plant/anim"/>
</dbReference>
<dbReference type="GO" id="GO:0005840">
    <property type="term" value="C:ribosome"/>
    <property type="evidence" value="ECO:0007669"/>
    <property type="project" value="UniProtKB-KW"/>
</dbReference>
<keyword evidence="2" id="KW-0689">Ribosomal protein</keyword>
<feature type="region of interest" description="Disordered" evidence="4">
    <location>
        <begin position="127"/>
        <end position="151"/>
    </location>
</feature>
<dbReference type="Gene3D" id="3.30.420.100">
    <property type="match status" value="1"/>
</dbReference>
<dbReference type="AlphaFoldDB" id="A0AAN9I1G9"/>
<evidence type="ECO:0000256" key="5">
    <source>
        <dbReference type="SAM" id="SignalP"/>
    </source>
</evidence>
<dbReference type="PANTHER" id="PTHR12899">
    <property type="entry name" value="39S RIBOSOMAL PROTEIN L18, MITOCHONDRIAL"/>
    <property type="match status" value="1"/>
</dbReference>
<keyword evidence="7" id="KW-1185">Reference proteome</keyword>
<comment type="caution">
    <text evidence="6">The sequence shown here is derived from an EMBL/GenBank/DDBJ whole genome shotgun (WGS) entry which is preliminary data.</text>
</comment>